<accession>A0AA88WPH5</accession>
<name>A0AA88WPH5_9ASTE</name>
<dbReference type="Gene3D" id="1.10.3970.10">
    <property type="entry name" value="BSD domain"/>
    <property type="match status" value="1"/>
</dbReference>
<keyword evidence="4" id="KW-1185">Reference proteome</keyword>
<dbReference type="InterPro" id="IPR005607">
    <property type="entry name" value="BSD_dom"/>
</dbReference>
<dbReference type="InterPro" id="IPR035925">
    <property type="entry name" value="BSD_dom_sf"/>
</dbReference>
<feature type="compositionally biased region" description="Acidic residues" evidence="1">
    <location>
        <begin position="42"/>
        <end position="58"/>
    </location>
</feature>
<dbReference type="EMBL" id="JAVXUP010000347">
    <property type="protein sequence ID" value="KAK3030244.1"/>
    <property type="molecule type" value="Genomic_DNA"/>
</dbReference>
<comment type="caution">
    <text evidence="3">The sequence shown here is derived from an EMBL/GenBank/DDBJ whole genome shotgun (WGS) entry which is preliminary data.</text>
</comment>
<dbReference type="AlphaFoldDB" id="A0AA88WPH5"/>
<dbReference type="Pfam" id="PF03909">
    <property type="entry name" value="BSD"/>
    <property type="match status" value="1"/>
</dbReference>
<organism evidence="3 4">
    <name type="scientific">Escallonia herrerae</name>
    <dbReference type="NCBI Taxonomy" id="1293975"/>
    <lineage>
        <taxon>Eukaryota</taxon>
        <taxon>Viridiplantae</taxon>
        <taxon>Streptophyta</taxon>
        <taxon>Embryophyta</taxon>
        <taxon>Tracheophyta</taxon>
        <taxon>Spermatophyta</taxon>
        <taxon>Magnoliopsida</taxon>
        <taxon>eudicotyledons</taxon>
        <taxon>Gunneridae</taxon>
        <taxon>Pentapetalae</taxon>
        <taxon>asterids</taxon>
        <taxon>campanulids</taxon>
        <taxon>Escalloniales</taxon>
        <taxon>Escalloniaceae</taxon>
        <taxon>Escallonia</taxon>
    </lineage>
</organism>
<feature type="domain" description="BSD" evidence="2">
    <location>
        <begin position="192"/>
        <end position="244"/>
    </location>
</feature>
<protein>
    <recommendedName>
        <fullName evidence="2">BSD domain-containing protein</fullName>
    </recommendedName>
</protein>
<sequence>MSWLARSIAHSLHIDDVDEDDDKNDAVEGRTSNADVQSRFEAEEEQAAEDDGDDDDVDRSENQGRGVKEDLSELGQTLTRQLWGVASFLAPPPHSDRLSPPDSNRSDPPGQSGSGYASEEDDAESVVRGGFSDAGGEFRGGDLNFTGFLPRRTEEEIAEAVGVTEEVLAFAKNIACHPETWLDFPLSEEDDPDDFNMSDAQCKHAMAVECLAPRLAALRIELCPAHMSEGYFWKVYFVLLHSRLIKQDAELLSTSQIVSARSIWMQELQKRTKSEVDWYKRDTSSLKDVAGSVQEGSHPNSFLTPQSTSFKASVSEPTVEYVTTELEIEKHPVSTDIQIIDKSVIEVEQMTRDEHFLVGPLSNTRIQDYSDDGDAWLEEDSELEGYSRTAILVGTDDDVTFSDLEDDDDCTMPIKSKIVSNDFDISSKRS</sequence>
<feature type="compositionally biased region" description="Basic and acidic residues" evidence="1">
    <location>
        <begin position="59"/>
        <end position="71"/>
    </location>
</feature>
<gene>
    <name evidence="3" type="ORF">RJ639_038367</name>
</gene>
<evidence type="ECO:0000313" key="4">
    <source>
        <dbReference type="Proteomes" id="UP001188597"/>
    </source>
</evidence>
<dbReference type="PANTHER" id="PTHR31923">
    <property type="entry name" value="BSD DOMAIN-CONTAINING PROTEIN"/>
    <property type="match status" value="1"/>
</dbReference>
<proteinExistence type="predicted"/>
<dbReference type="SUPFAM" id="SSF140383">
    <property type="entry name" value="BSD domain-like"/>
    <property type="match status" value="1"/>
</dbReference>
<dbReference type="PANTHER" id="PTHR31923:SF4">
    <property type="entry name" value="BSD DOMAIN-CONTAINING PROTEIN"/>
    <property type="match status" value="1"/>
</dbReference>
<dbReference type="SMART" id="SM00751">
    <property type="entry name" value="BSD"/>
    <property type="match status" value="1"/>
</dbReference>
<evidence type="ECO:0000313" key="3">
    <source>
        <dbReference type="EMBL" id="KAK3030244.1"/>
    </source>
</evidence>
<feature type="region of interest" description="Disordered" evidence="1">
    <location>
        <begin position="1"/>
        <end position="72"/>
    </location>
</feature>
<evidence type="ECO:0000259" key="2">
    <source>
        <dbReference type="PROSITE" id="PS50858"/>
    </source>
</evidence>
<dbReference type="PROSITE" id="PS50858">
    <property type="entry name" value="BSD"/>
    <property type="match status" value="1"/>
</dbReference>
<dbReference type="Proteomes" id="UP001188597">
    <property type="component" value="Unassembled WGS sequence"/>
</dbReference>
<reference evidence="3" key="1">
    <citation type="submission" date="2022-12" db="EMBL/GenBank/DDBJ databases">
        <title>Draft genome assemblies for two species of Escallonia (Escalloniales).</title>
        <authorList>
            <person name="Chanderbali A."/>
            <person name="Dervinis C."/>
            <person name="Anghel I."/>
            <person name="Soltis D."/>
            <person name="Soltis P."/>
            <person name="Zapata F."/>
        </authorList>
    </citation>
    <scope>NUCLEOTIDE SEQUENCE</scope>
    <source>
        <strain evidence="3">UCBG64.0493</strain>
        <tissue evidence="3">Leaf</tissue>
    </source>
</reference>
<evidence type="ECO:0000256" key="1">
    <source>
        <dbReference type="SAM" id="MobiDB-lite"/>
    </source>
</evidence>
<feature type="region of interest" description="Disordered" evidence="1">
    <location>
        <begin position="89"/>
        <end position="133"/>
    </location>
</feature>